<accession>A0ABS0AU58</accession>
<keyword evidence="1" id="KW-0805">Transcription regulation</keyword>
<evidence type="ECO:0000256" key="1">
    <source>
        <dbReference type="ARBA" id="ARBA00023015"/>
    </source>
</evidence>
<dbReference type="InterPro" id="IPR032687">
    <property type="entry name" value="AraC-type_N"/>
</dbReference>
<dbReference type="PROSITE" id="PS01124">
    <property type="entry name" value="HTH_ARAC_FAMILY_2"/>
    <property type="match status" value="1"/>
</dbReference>
<dbReference type="SMART" id="SM00342">
    <property type="entry name" value="HTH_ARAC"/>
    <property type="match status" value="1"/>
</dbReference>
<comment type="caution">
    <text evidence="5">The sequence shown here is derived from an EMBL/GenBank/DDBJ whole genome shotgun (WGS) entry which is preliminary data.</text>
</comment>
<keyword evidence="3" id="KW-0804">Transcription</keyword>
<organism evidence="5 6">
    <name type="scientific">Alloalcanivorax profundimaris</name>
    <dbReference type="NCBI Taxonomy" id="2735259"/>
    <lineage>
        <taxon>Bacteria</taxon>
        <taxon>Pseudomonadati</taxon>
        <taxon>Pseudomonadota</taxon>
        <taxon>Gammaproteobacteria</taxon>
        <taxon>Oceanospirillales</taxon>
        <taxon>Alcanivoracaceae</taxon>
        <taxon>Alloalcanivorax</taxon>
    </lineage>
</organism>
<gene>
    <name evidence="5" type="ORF">Y5W_02798</name>
</gene>
<evidence type="ECO:0000259" key="4">
    <source>
        <dbReference type="PROSITE" id="PS01124"/>
    </source>
</evidence>
<dbReference type="Pfam" id="PF12833">
    <property type="entry name" value="HTH_18"/>
    <property type="match status" value="1"/>
</dbReference>
<dbReference type="PANTHER" id="PTHR47894">
    <property type="entry name" value="HTH-TYPE TRANSCRIPTIONAL REGULATOR GADX"/>
    <property type="match status" value="1"/>
</dbReference>
<name>A0ABS0AU58_9GAMM</name>
<dbReference type="PANTHER" id="PTHR47894:SF4">
    <property type="entry name" value="HTH-TYPE TRANSCRIPTIONAL REGULATOR GADX"/>
    <property type="match status" value="1"/>
</dbReference>
<sequence length="352" mass="38751">MPSSLSTPGYGVRSGALMGWRPLVESLGGEPLALLRDHGLSPDLLGDPDAIMPVARFAALLGGCARHLRCPDFGLRMADGQGMAMLGALGKLIQDSPGPEAGLAVLQRHIALHNQGEYWSSQVTAGRLYVYRFELFDDDLDRRVYRELSVGACLRLIQELIGRDIKPSRVALSHRPLAAPARYRRFFAAPVSFNEEQDVLVFDAAILRRRLVPASDALNRYLDGYIQRLIRETGDDLARQVRALISQTLPAGRHDLEHIATLLGLHPRTLQRRLRGQGAGFNTLLTETRMAAARWHLAASTIPVTLLAGLLGYANVSAFSRAFLRVHGCPPRRWRRDHAVVGPGRRDAGAML</sequence>
<dbReference type="Gene3D" id="1.10.10.60">
    <property type="entry name" value="Homeodomain-like"/>
    <property type="match status" value="1"/>
</dbReference>
<dbReference type="Proteomes" id="UP000662703">
    <property type="component" value="Unassembled WGS sequence"/>
</dbReference>
<dbReference type="SUPFAM" id="SSF46689">
    <property type="entry name" value="Homeodomain-like"/>
    <property type="match status" value="1"/>
</dbReference>
<protein>
    <submittedName>
        <fullName evidence="5">AraC family transcriptional regulator</fullName>
    </submittedName>
</protein>
<dbReference type="EMBL" id="ARXX01000048">
    <property type="protein sequence ID" value="MBF5057504.1"/>
    <property type="molecule type" value="Genomic_DNA"/>
</dbReference>
<dbReference type="InterPro" id="IPR018060">
    <property type="entry name" value="HTH_AraC"/>
</dbReference>
<evidence type="ECO:0000313" key="6">
    <source>
        <dbReference type="Proteomes" id="UP000662703"/>
    </source>
</evidence>
<dbReference type="Pfam" id="PF12625">
    <property type="entry name" value="Arabinose_bd"/>
    <property type="match status" value="1"/>
</dbReference>
<evidence type="ECO:0000256" key="3">
    <source>
        <dbReference type="ARBA" id="ARBA00023163"/>
    </source>
</evidence>
<keyword evidence="6" id="KW-1185">Reference proteome</keyword>
<evidence type="ECO:0000313" key="5">
    <source>
        <dbReference type="EMBL" id="MBF5057504.1"/>
    </source>
</evidence>
<proteinExistence type="predicted"/>
<reference evidence="5 6" key="1">
    <citation type="submission" date="2012-09" db="EMBL/GenBank/DDBJ databases">
        <title>Genome Sequence of alkane-degrading Bacterium Alcanivorax sp. 521-1.</title>
        <authorList>
            <person name="Lai Q."/>
            <person name="Shao Z."/>
        </authorList>
    </citation>
    <scope>NUCLEOTIDE SEQUENCE [LARGE SCALE GENOMIC DNA]</scope>
    <source>
        <strain evidence="5 6">521-1</strain>
    </source>
</reference>
<evidence type="ECO:0000256" key="2">
    <source>
        <dbReference type="ARBA" id="ARBA00023125"/>
    </source>
</evidence>
<dbReference type="InterPro" id="IPR009057">
    <property type="entry name" value="Homeodomain-like_sf"/>
</dbReference>
<feature type="domain" description="HTH araC/xylS-type" evidence="4">
    <location>
        <begin position="239"/>
        <end position="337"/>
    </location>
</feature>
<dbReference type="RefSeq" id="WP_194865708.1">
    <property type="nucleotide sequence ID" value="NZ_ARXX01000048.1"/>
</dbReference>
<keyword evidence="2" id="KW-0238">DNA-binding</keyword>